<gene>
    <name evidence="1" type="ORF">ETD96_35200</name>
</gene>
<comment type="caution">
    <text evidence="1">The sequence shown here is derived from an EMBL/GenBank/DDBJ whole genome shotgun (WGS) entry which is preliminary data.</text>
</comment>
<keyword evidence="2" id="KW-1185">Reference proteome</keyword>
<accession>A0A5S4G9U8</accession>
<proteinExistence type="predicted"/>
<organism evidence="1 2">
    <name type="scientific">Actinomadura geliboluensis</name>
    <dbReference type="NCBI Taxonomy" id="882440"/>
    <lineage>
        <taxon>Bacteria</taxon>
        <taxon>Bacillati</taxon>
        <taxon>Actinomycetota</taxon>
        <taxon>Actinomycetes</taxon>
        <taxon>Streptosporangiales</taxon>
        <taxon>Thermomonosporaceae</taxon>
        <taxon>Actinomadura</taxon>
    </lineage>
</organism>
<dbReference type="RefSeq" id="WP_138640801.1">
    <property type="nucleotide sequence ID" value="NZ_VCKZ01000373.1"/>
</dbReference>
<evidence type="ECO:0000313" key="1">
    <source>
        <dbReference type="EMBL" id="TMR29642.1"/>
    </source>
</evidence>
<protein>
    <recommendedName>
        <fullName evidence="3">Aspartate/glutamate racemase family protein</fullName>
    </recommendedName>
</protein>
<name>A0A5S4G9U8_9ACTN</name>
<dbReference type="EMBL" id="VCKZ01000373">
    <property type="protein sequence ID" value="TMR29642.1"/>
    <property type="molecule type" value="Genomic_DNA"/>
</dbReference>
<evidence type="ECO:0000313" key="2">
    <source>
        <dbReference type="Proteomes" id="UP000305238"/>
    </source>
</evidence>
<dbReference type="OrthoDB" id="5465390at2"/>
<dbReference type="AlphaFoldDB" id="A0A5S4G9U8"/>
<reference evidence="1 2" key="1">
    <citation type="submission" date="2019-05" db="EMBL/GenBank/DDBJ databases">
        <title>Draft genome sequence of Actinomadura geliboluensis A8036.</title>
        <authorList>
            <person name="Saricaoglu S."/>
            <person name="Isik K."/>
        </authorList>
    </citation>
    <scope>NUCLEOTIDE SEQUENCE [LARGE SCALE GENOMIC DNA]</scope>
    <source>
        <strain evidence="1 2">A8036</strain>
    </source>
</reference>
<dbReference type="Proteomes" id="UP000305238">
    <property type="component" value="Unassembled WGS sequence"/>
</dbReference>
<evidence type="ECO:0008006" key="3">
    <source>
        <dbReference type="Google" id="ProtNLM"/>
    </source>
</evidence>
<sequence>MTTICANPAQHVTDAPQNQATMGIISLGHIDPVQGTAAHHESFPWPTRWRALTDENLIARALTADPALYPEVLKSARDLIGQGAQSILTTCGYFTPYQAGLAKALPVPVLTSSLLQLPGILATTGEKKVLVLAANAAAIDARCLAGSGLGKEEQSRLVIRGLEGPGPFREQVLEGGGLHDVPSIIQQASQLVSCTVADHDAIGAILLECGDLCLAAQPLRSATGLPVFDYITAALWLQSSVPARTDPRH</sequence>